<evidence type="ECO:0000313" key="3">
    <source>
        <dbReference type="Proteomes" id="UP000663874"/>
    </source>
</evidence>
<name>A0A820L0J3_9BILA</name>
<sequence>TGHCCGDPCTTENDCDGSLICVSGKCGTGSSGGGTTAPTTTGSSGTCSPSGVLQGTG</sequence>
<feature type="region of interest" description="Disordered" evidence="1">
    <location>
        <begin position="28"/>
        <end position="57"/>
    </location>
</feature>
<gene>
    <name evidence="2" type="ORF">FNK824_LOCUS42415</name>
</gene>
<dbReference type="Proteomes" id="UP000663874">
    <property type="component" value="Unassembled WGS sequence"/>
</dbReference>
<evidence type="ECO:0000256" key="1">
    <source>
        <dbReference type="SAM" id="MobiDB-lite"/>
    </source>
</evidence>
<proteinExistence type="predicted"/>
<reference evidence="2" key="1">
    <citation type="submission" date="2021-02" db="EMBL/GenBank/DDBJ databases">
        <authorList>
            <person name="Nowell W R."/>
        </authorList>
    </citation>
    <scope>NUCLEOTIDE SEQUENCE</scope>
</reference>
<feature type="non-terminal residue" evidence="2">
    <location>
        <position position="1"/>
    </location>
</feature>
<dbReference type="AlphaFoldDB" id="A0A820L0J3"/>
<comment type="caution">
    <text evidence="2">The sequence shown here is derived from an EMBL/GenBank/DDBJ whole genome shotgun (WGS) entry which is preliminary data.</text>
</comment>
<feature type="compositionally biased region" description="Low complexity" evidence="1">
    <location>
        <begin position="36"/>
        <end position="51"/>
    </location>
</feature>
<protein>
    <submittedName>
        <fullName evidence="2">Uncharacterized protein</fullName>
    </submittedName>
</protein>
<organism evidence="2 3">
    <name type="scientific">Rotaria sordida</name>
    <dbReference type="NCBI Taxonomy" id="392033"/>
    <lineage>
        <taxon>Eukaryota</taxon>
        <taxon>Metazoa</taxon>
        <taxon>Spiralia</taxon>
        <taxon>Gnathifera</taxon>
        <taxon>Rotifera</taxon>
        <taxon>Eurotatoria</taxon>
        <taxon>Bdelloidea</taxon>
        <taxon>Philodinida</taxon>
        <taxon>Philodinidae</taxon>
        <taxon>Rotaria</taxon>
    </lineage>
</organism>
<evidence type="ECO:0000313" key="2">
    <source>
        <dbReference type="EMBL" id="CAF4353276.1"/>
    </source>
</evidence>
<dbReference type="EMBL" id="CAJOBE010049727">
    <property type="protein sequence ID" value="CAF4353276.1"/>
    <property type="molecule type" value="Genomic_DNA"/>
</dbReference>
<accession>A0A820L0J3</accession>